<dbReference type="RefSeq" id="WP_191839721.1">
    <property type="nucleotide sequence ID" value="NZ_BAAALB010000009.1"/>
</dbReference>
<sequence length="687" mass="74448">MSTHLGDLLDHARRQRFVGRRRELADFDDAVGGRSPRRVLFVHGQGGIGKTTLLLELRARARAAGRVVVQVDGRDVDPSPGGVQTAVRLALGPQCGDSPVAQLPAGAVLLVDGYEQLTAIDGWLRDAFVPGLSTDNVVVLAGRDAPAAPWRTDPGWRHLMAVHRLDPFDPAESSELLAHAGVEPPVRPHLVGLGRGHPLTMALLADLAATGQVPGALAEAPDLISALLESFLRDAPSEAHLTGLATCAIAWVTTEDLLRRLVGAEAAEVWQWLARRPFVTTGPHGLSIHDLARDVLDAEFERRSPERYRAYRRVIKNHALAGLRAASGLDRQPHAQQLHLLQRNSPLTGVISAIRAQGSAAVVPARPDEHDQVCSIVEKFEGPVSARLARAWIGEQPENLSVVRTGDGVAGFIHHLICPGGSALEERDPVVRAVLDHVAREGPIRPGEHIDISRFFGGAREHQRDLYAVLAGNVSSIVLWLTRPLAWSFIVAVDAGYWAPFFDYLAFVPVTEADVGGLRHVVYGIDWRRFPPDAWFDLIRDRGLSGDTGPPPAAMVRPPALDQVRFATAVRAALQTLHRPDRLAANPLMGSALAATATGPDAARLRATIEDAVDRLGDEPKGDQLRAVLHRTYVRAAPTQEAAAEVLDLPLSTYRRHLARALEHLTDLLWTVEIGEVGQPGPPQHTR</sequence>
<dbReference type="SUPFAM" id="SSF52540">
    <property type="entry name" value="P-loop containing nucleoside triphosphate hydrolases"/>
    <property type="match status" value="1"/>
</dbReference>
<name>A0A8J3K6R2_9ACTN</name>
<comment type="caution">
    <text evidence="2">The sequence shown here is derived from an EMBL/GenBank/DDBJ whole genome shotgun (WGS) entry which is preliminary data.</text>
</comment>
<organism evidence="2 3">
    <name type="scientific">Catellatospora chokoriensis</name>
    <dbReference type="NCBI Taxonomy" id="310353"/>
    <lineage>
        <taxon>Bacteria</taxon>
        <taxon>Bacillati</taxon>
        <taxon>Actinomycetota</taxon>
        <taxon>Actinomycetes</taxon>
        <taxon>Micromonosporales</taxon>
        <taxon>Micromonosporaceae</taxon>
        <taxon>Catellatospora</taxon>
    </lineage>
</organism>
<evidence type="ECO:0000259" key="1">
    <source>
        <dbReference type="Pfam" id="PF13191"/>
    </source>
</evidence>
<dbReference type="Gene3D" id="3.40.50.300">
    <property type="entry name" value="P-loop containing nucleotide triphosphate hydrolases"/>
    <property type="match status" value="1"/>
</dbReference>
<evidence type="ECO:0000313" key="3">
    <source>
        <dbReference type="Proteomes" id="UP000619293"/>
    </source>
</evidence>
<keyword evidence="3" id="KW-1185">Reference proteome</keyword>
<feature type="domain" description="Orc1-like AAA ATPase" evidence="1">
    <location>
        <begin position="16"/>
        <end position="75"/>
    </location>
</feature>
<dbReference type="AlphaFoldDB" id="A0A8J3K6R2"/>
<proteinExistence type="predicted"/>
<dbReference type="InterPro" id="IPR027417">
    <property type="entry name" value="P-loop_NTPase"/>
</dbReference>
<accession>A0A8J3K6R2</accession>
<dbReference type="Pfam" id="PF13191">
    <property type="entry name" value="AAA_16"/>
    <property type="match status" value="1"/>
</dbReference>
<gene>
    <name evidence="2" type="ORF">Cch02nite_29880</name>
</gene>
<dbReference type="InterPro" id="IPR036388">
    <property type="entry name" value="WH-like_DNA-bd_sf"/>
</dbReference>
<dbReference type="Gene3D" id="1.10.10.10">
    <property type="entry name" value="Winged helix-like DNA-binding domain superfamily/Winged helix DNA-binding domain"/>
    <property type="match status" value="1"/>
</dbReference>
<evidence type="ECO:0000313" key="2">
    <source>
        <dbReference type="EMBL" id="GIF89544.1"/>
    </source>
</evidence>
<protein>
    <recommendedName>
        <fullName evidence="1">Orc1-like AAA ATPase domain-containing protein</fullName>
    </recommendedName>
</protein>
<dbReference type="InterPro" id="IPR041664">
    <property type="entry name" value="AAA_16"/>
</dbReference>
<dbReference type="EMBL" id="BONG01000016">
    <property type="protein sequence ID" value="GIF89544.1"/>
    <property type="molecule type" value="Genomic_DNA"/>
</dbReference>
<dbReference type="Proteomes" id="UP000619293">
    <property type="component" value="Unassembled WGS sequence"/>
</dbReference>
<reference evidence="2 3" key="1">
    <citation type="submission" date="2021-01" db="EMBL/GenBank/DDBJ databases">
        <title>Whole genome shotgun sequence of Catellatospora chokoriensis NBRC 107358.</title>
        <authorList>
            <person name="Komaki H."/>
            <person name="Tamura T."/>
        </authorList>
    </citation>
    <scope>NUCLEOTIDE SEQUENCE [LARGE SCALE GENOMIC DNA]</scope>
    <source>
        <strain evidence="2 3">NBRC 107358</strain>
    </source>
</reference>